<accession>A0AAD9V3R7</accession>
<dbReference type="Proteomes" id="UP001249851">
    <property type="component" value="Unassembled WGS sequence"/>
</dbReference>
<dbReference type="Pfam" id="PF17824">
    <property type="entry name" value="DUF5586"/>
    <property type="match status" value="1"/>
</dbReference>
<name>A0AAD9V3R7_ACRCE</name>
<reference evidence="3" key="1">
    <citation type="journal article" date="2023" name="G3 (Bethesda)">
        <title>Whole genome assembly and annotation of the endangered Caribbean coral Acropora cervicornis.</title>
        <authorList>
            <person name="Selwyn J.D."/>
            <person name="Vollmer S.V."/>
        </authorList>
    </citation>
    <scope>NUCLEOTIDE SEQUENCE</scope>
    <source>
        <strain evidence="3">K2</strain>
    </source>
</reference>
<evidence type="ECO:0000313" key="3">
    <source>
        <dbReference type="EMBL" id="KAK2560042.1"/>
    </source>
</evidence>
<proteinExistence type="predicted"/>
<comment type="caution">
    <text evidence="3">The sequence shown here is derived from an EMBL/GenBank/DDBJ whole genome shotgun (WGS) entry which is preliminary data.</text>
</comment>
<gene>
    <name evidence="3" type="ORF">P5673_016991</name>
</gene>
<evidence type="ECO:0000256" key="2">
    <source>
        <dbReference type="SAM" id="SignalP"/>
    </source>
</evidence>
<dbReference type="PANTHER" id="PTHR32000:SF3">
    <property type="entry name" value="RIKEN CDNA A830018L16 GENE"/>
    <property type="match status" value="1"/>
</dbReference>
<dbReference type="EMBL" id="JARQWQ010000037">
    <property type="protein sequence ID" value="KAK2560042.1"/>
    <property type="molecule type" value="Genomic_DNA"/>
</dbReference>
<protein>
    <submittedName>
        <fullName evidence="3">Uncharacterized protein</fullName>
    </submittedName>
</protein>
<dbReference type="InterPro" id="IPR040687">
    <property type="entry name" value="DUF5586"/>
</dbReference>
<organism evidence="3 4">
    <name type="scientific">Acropora cervicornis</name>
    <name type="common">Staghorn coral</name>
    <dbReference type="NCBI Taxonomy" id="6130"/>
    <lineage>
        <taxon>Eukaryota</taxon>
        <taxon>Metazoa</taxon>
        <taxon>Cnidaria</taxon>
        <taxon>Anthozoa</taxon>
        <taxon>Hexacorallia</taxon>
        <taxon>Scleractinia</taxon>
        <taxon>Astrocoeniina</taxon>
        <taxon>Acroporidae</taxon>
        <taxon>Acropora</taxon>
    </lineage>
</organism>
<sequence>MKNLFVNLFWIILKDLMAKVIKDTPEEPIAYLIKVLKKMCPDGQPTKYDVRQSVLAKSWAGPDSHNQGSKYGLSGSSKAGRDYPRPWLSGCKPTGKSVEGKDNLRPQARTAHSQITNERPPWNGKTAVPTHDFDEWFNMQHKQTKATNENSQQFQGSKS</sequence>
<keyword evidence="4" id="KW-1185">Reference proteome</keyword>
<feature type="compositionally biased region" description="Polar residues" evidence="1">
    <location>
        <begin position="64"/>
        <end position="77"/>
    </location>
</feature>
<dbReference type="AlphaFoldDB" id="A0AAD9V3R7"/>
<evidence type="ECO:0000313" key="4">
    <source>
        <dbReference type="Proteomes" id="UP001249851"/>
    </source>
</evidence>
<reference evidence="3" key="2">
    <citation type="journal article" date="2023" name="Science">
        <title>Genomic signatures of disease resistance in endangered staghorn corals.</title>
        <authorList>
            <person name="Vollmer S.V."/>
            <person name="Selwyn J.D."/>
            <person name="Despard B.A."/>
            <person name="Roesel C.L."/>
        </authorList>
    </citation>
    <scope>NUCLEOTIDE SEQUENCE</scope>
    <source>
        <strain evidence="3">K2</strain>
    </source>
</reference>
<feature type="chain" id="PRO_5042250227" evidence="2">
    <location>
        <begin position="19"/>
        <end position="159"/>
    </location>
</feature>
<evidence type="ECO:0000256" key="1">
    <source>
        <dbReference type="SAM" id="MobiDB-lite"/>
    </source>
</evidence>
<keyword evidence="2" id="KW-0732">Signal</keyword>
<feature type="signal peptide" evidence="2">
    <location>
        <begin position="1"/>
        <end position="18"/>
    </location>
</feature>
<feature type="region of interest" description="Disordered" evidence="1">
    <location>
        <begin position="58"/>
        <end position="132"/>
    </location>
</feature>
<dbReference type="PANTHER" id="PTHR32000">
    <property type="entry name" value="SIMILAR TO HYPOTHETICAL PROTEIN"/>
    <property type="match status" value="1"/>
</dbReference>